<dbReference type="EMBL" id="MU273679">
    <property type="protein sequence ID" value="KAI0029397.1"/>
    <property type="molecule type" value="Genomic_DNA"/>
</dbReference>
<sequence length="556" mass="60438">MITWSSDATRAKKAAQEAAIPTEWRIPFNKMPAQDVKDVTGYTTSCGILSEAELEIVQTEPGALLAKLASGELNSLTVTTAFCKGAAVAHQLTNCLTEILFDRALERAKEVDAAFVANGNKPIGILHGLPVSLKDQFQIQGVECNMGIASWIGYISEKDSVLVSILKEQGAVIHCRTNISQALMFGESDNFVYGRTDNPHNRTLSCGGSSGGEGALVALHGSPLGVGTDLGGSVRIPSAYNGLYGLRPTLHRFPYAGARNTLLGLEGIQSALGPITTSLAGISAFAQSVLAGEPWLRDPKSPEIPWRSEMARLEGLKGKDGKLRKPVFGVMSWDNVVMPHPPMRRALAMTVGAVIKAGYEVIGFEPLDVEKADKLAIDLYNSDSGEDLRRTFAPSGEPFHPMLIVYDGTKPLSVYDSWQLNVAKDEYRQRFLEHWNATKERTSTGLPIDGLILPPSVATAHRHGEWHFYIPYTSLFNLLDLPALVLPVGAKVDPVLDPVDSNFKPVSERDARIQATYHPELFANAPLTVQIVGRRYREEEVIGMAELVEAALRASK</sequence>
<gene>
    <name evidence="1" type="ORF">K488DRAFT_88789</name>
</gene>
<evidence type="ECO:0000313" key="2">
    <source>
        <dbReference type="Proteomes" id="UP000814128"/>
    </source>
</evidence>
<protein>
    <submittedName>
        <fullName evidence="1">General amidase</fullName>
    </submittedName>
</protein>
<accession>A0ACB8QCE5</accession>
<reference evidence="1" key="2">
    <citation type="journal article" date="2022" name="New Phytol.">
        <title>Evolutionary transition to the ectomycorrhizal habit in the genomes of a hyperdiverse lineage of mushroom-forming fungi.</title>
        <authorList>
            <person name="Looney B."/>
            <person name="Miyauchi S."/>
            <person name="Morin E."/>
            <person name="Drula E."/>
            <person name="Courty P.E."/>
            <person name="Kohler A."/>
            <person name="Kuo A."/>
            <person name="LaButti K."/>
            <person name="Pangilinan J."/>
            <person name="Lipzen A."/>
            <person name="Riley R."/>
            <person name="Andreopoulos W."/>
            <person name="He G."/>
            <person name="Johnson J."/>
            <person name="Nolan M."/>
            <person name="Tritt A."/>
            <person name="Barry K.W."/>
            <person name="Grigoriev I.V."/>
            <person name="Nagy L.G."/>
            <person name="Hibbett D."/>
            <person name="Henrissat B."/>
            <person name="Matheny P.B."/>
            <person name="Labbe J."/>
            <person name="Martin F.M."/>
        </authorList>
    </citation>
    <scope>NUCLEOTIDE SEQUENCE</scope>
    <source>
        <strain evidence="1">EC-137</strain>
    </source>
</reference>
<organism evidence="1 2">
    <name type="scientific">Vararia minispora EC-137</name>
    <dbReference type="NCBI Taxonomy" id="1314806"/>
    <lineage>
        <taxon>Eukaryota</taxon>
        <taxon>Fungi</taxon>
        <taxon>Dikarya</taxon>
        <taxon>Basidiomycota</taxon>
        <taxon>Agaricomycotina</taxon>
        <taxon>Agaricomycetes</taxon>
        <taxon>Russulales</taxon>
        <taxon>Lachnocladiaceae</taxon>
        <taxon>Vararia</taxon>
    </lineage>
</organism>
<dbReference type="Proteomes" id="UP000814128">
    <property type="component" value="Unassembled WGS sequence"/>
</dbReference>
<name>A0ACB8QCE5_9AGAM</name>
<comment type="caution">
    <text evidence="1">The sequence shown here is derived from an EMBL/GenBank/DDBJ whole genome shotgun (WGS) entry which is preliminary data.</text>
</comment>
<keyword evidence="2" id="KW-1185">Reference proteome</keyword>
<reference evidence="1" key="1">
    <citation type="submission" date="2021-02" db="EMBL/GenBank/DDBJ databases">
        <authorList>
            <consortium name="DOE Joint Genome Institute"/>
            <person name="Ahrendt S."/>
            <person name="Looney B.P."/>
            <person name="Miyauchi S."/>
            <person name="Morin E."/>
            <person name="Drula E."/>
            <person name="Courty P.E."/>
            <person name="Chicoki N."/>
            <person name="Fauchery L."/>
            <person name="Kohler A."/>
            <person name="Kuo A."/>
            <person name="Labutti K."/>
            <person name="Pangilinan J."/>
            <person name="Lipzen A."/>
            <person name="Riley R."/>
            <person name="Andreopoulos W."/>
            <person name="He G."/>
            <person name="Johnson J."/>
            <person name="Barry K.W."/>
            <person name="Grigoriev I.V."/>
            <person name="Nagy L."/>
            <person name="Hibbett D."/>
            <person name="Henrissat B."/>
            <person name="Matheny P.B."/>
            <person name="Labbe J."/>
            <person name="Martin F."/>
        </authorList>
    </citation>
    <scope>NUCLEOTIDE SEQUENCE</scope>
    <source>
        <strain evidence="1">EC-137</strain>
    </source>
</reference>
<proteinExistence type="predicted"/>
<evidence type="ECO:0000313" key="1">
    <source>
        <dbReference type="EMBL" id="KAI0029397.1"/>
    </source>
</evidence>